<keyword evidence="2" id="KW-1185">Reference proteome</keyword>
<accession>A0A5S4EMF7</accession>
<dbReference type="Proteomes" id="UP000306324">
    <property type="component" value="Unassembled WGS sequence"/>
</dbReference>
<dbReference type="AlphaFoldDB" id="A0A5S4EMF7"/>
<reference evidence="1 2" key="1">
    <citation type="submission" date="2019-04" db="EMBL/GenBank/DDBJ databases">
        <title>A novel phosphate-accumulating bacterium identified in bioreactor for phosphate removal from wastewater.</title>
        <authorList>
            <person name="Kotlyarov R.Y."/>
            <person name="Beletsky A.V."/>
            <person name="Kallistova A.Y."/>
            <person name="Dorofeev A.G."/>
            <person name="Nikolaev Y.Y."/>
            <person name="Pimenov N.V."/>
            <person name="Ravin N.V."/>
            <person name="Mardanov A.V."/>
        </authorList>
    </citation>
    <scope>NUCLEOTIDE SEQUENCE [LARGE SCALE GENOMIC DNA]</scope>
    <source>
        <strain evidence="1 2">Bin19</strain>
    </source>
</reference>
<dbReference type="EMBL" id="SWAD01000050">
    <property type="protein sequence ID" value="TMQ76465.1"/>
    <property type="molecule type" value="Genomic_DNA"/>
</dbReference>
<sequence length="80" mass="8503">MTALVDRIDAFDLVMCSTPFGIKDDGTMNAHTLSAGEKGCSTPFGIKDDGTMIEADSTLPKCRCSTPFGIKDDGTFSKYG</sequence>
<comment type="caution">
    <text evidence="1">The sequence shown here is derived from an EMBL/GenBank/DDBJ whole genome shotgun (WGS) entry which is preliminary data.</text>
</comment>
<proteinExistence type="predicted"/>
<organism evidence="1 2">
    <name type="scientific">Candidatus Accumulibacter phosphatis</name>
    <dbReference type="NCBI Taxonomy" id="327160"/>
    <lineage>
        <taxon>Bacteria</taxon>
        <taxon>Pseudomonadati</taxon>
        <taxon>Pseudomonadota</taxon>
        <taxon>Betaproteobacteria</taxon>
        <taxon>Candidatus Accumulibacter</taxon>
    </lineage>
</organism>
<evidence type="ECO:0000313" key="2">
    <source>
        <dbReference type="Proteomes" id="UP000306324"/>
    </source>
</evidence>
<evidence type="ECO:0000313" key="1">
    <source>
        <dbReference type="EMBL" id="TMQ76465.1"/>
    </source>
</evidence>
<protein>
    <submittedName>
        <fullName evidence="1">Uncharacterized protein</fullName>
    </submittedName>
</protein>
<name>A0A5S4EMF7_9PROT</name>
<gene>
    <name evidence="1" type="ORF">ACCUM_4315</name>
</gene>